<feature type="domain" description="VOC" evidence="1">
    <location>
        <begin position="157"/>
        <end position="278"/>
    </location>
</feature>
<dbReference type="RefSeq" id="WP_170155734.1">
    <property type="nucleotide sequence ID" value="NZ_PVTF01000002.1"/>
</dbReference>
<organism evidence="2 3">
    <name type="scientific">Umezawaea tangerina</name>
    <dbReference type="NCBI Taxonomy" id="84725"/>
    <lineage>
        <taxon>Bacteria</taxon>
        <taxon>Bacillati</taxon>
        <taxon>Actinomycetota</taxon>
        <taxon>Actinomycetes</taxon>
        <taxon>Pseudonocardiales</taxon>
        <taxon>Pseudonocardiaceae</taxon>
        <taxon>Umezawaea</taxon>
    </lineage>
</organism>
<keyword evidence="3" id="KW-1185">Reference proteome</keyword>
<dbReference type="PANTHER" id="PTHR21366:SF19">
    <property type="entry name" value="METAPYROCATECHASE"/>
    <property type="match status" value="1"/>
</dbReference>
<keyword evidence="2" id="KW-0560">Oxidoreductase</keyword>
<dbReference type="InterPro" id="IPR004360">
    <property type="entry name" value="Glyas_Fos-R_dOase_dom"/>
</dbReference>
<comment type="caution">
    <text evidence="2">The sequence shown here is derived from an EMBL/GenBank/DDBJ whole genome shotgun (WGS) entry which is preliminary data.</text>
</comment>
<gene>
    <name evidence="2" type="ORF">CLV43_102338</name>
</gene>
<dbReference type="InterPro" id="IPR050383">
    <property type="entry name" value="GlyoxalaseI/FosfomycinResist"/>
</dbReference>
<dbReference type="Pfam" id="PF00903">
    <property type="entry name" value="Glyoxalase"/>
    <property type="match status" value="1"/>
</dbReference>
<accession>A0A2T0TGM5</accession>
<dbReference type="SUPFAM" id="SSF54593">
    <property type="entry name" value="Glyoxalase/Bleomycin resistance protein/Dihydroxybiphenyl dioxygenase"/>
    <property type="match status" value="1"/>
</dbReference>
<evidence type="ECO:0000259" key="1">
    <source>
        <dbReference type="PROSITE" id="PS51819"/>
    </source>
</evidence>
<dbReference type="PANTHER" id="PTHR21366">
    <property type="entry name" value="GLYOXALASE FAMILY PROTEIN"/>
    <property type="match status" value="1"/>
</dbReference>
<proteinExistence type="predicted"/>
<dbReference type="GO" id="GO:0051213">
    <property type="term" value="F:dioxygenase activity"/>
    <property type="evidence" value="ECO:0007669"/>
    <property type="project" value="UniProtKB-KW"/>
</dbReference>
<dbReference type="PROSITE" id="PS51819">
    <property type="entry name" value="VOC"/>
    <property type="match status" value="2"/>
</dbReference>
<dbReference type="EMBL" id="PVTF01000002">
    <property type="protein sequence ID" value="PRY44773.1"/>
    <property type="molecule type" value="Genomic_DNA"/>
</dbReference>
<dbReference type="InterPro" id="IPR029068">
    <property type="entry name" value="Glyas_Bleomycin-R_OHBP_Dase"/>
</dbReference>
<protein>
    <submittedName>
        <fullName evidence="2">Catechol 2,3-dioxygenase</fullName>
    </submittedName>
</protein>
<dbReference type="Gene3D" id="3.10.180.10">
    <property type="entry name" value="2,3-Dihydroxybiphenyl 1,2-Dioxygenase, domain 1"/>
    <property type="match status" value="2"/>
</dbReference>
<name>A0A2T0TGM5_9PSEU</name>
<dbReference type="Proteomes" id="UP000239494">
    <property type="component" value="Unassembled WGS sequence"/>
</dbReference>
<feature type="domain" description="VOC" evidence="1">
    <location>
        <begin position="15"/>
        <end position="127"/>
    </location>
</feature>
<sequence length="325" mass="36325">MTPAHDPDRRRDIAHVGPVELLTPVLEESRDCFVDVLGLREVHRDDTSVYLHTWDDYQSWTVRLVQRDTAGVGRTYLRAASPQAVDRLRAGIDAAGLGRGVTSDVRGLGEVYLFADPDGHEMGLYWDVDWYRADDTDRPALKNQAAAYPGRGANLRRLDHVNHLTADVPSTSAFLRDVLGARCTEQIVKDDGSPQAVWYSVGDKTYDLVHTEDWTGHSGRLHHLAFATDTREEILRAADVCLDAGVHIETGPHKHAIQQTFFLYVWEPGGNRIEICNAGARLVLAPDWKTISWNREERAKGQAWGLKTIDTFHTHGTPVVPPPES</sequence>
<reference evidence="2 3" key="1">
    <citation type="submission" date="2018-03" db="EMBL/GenBank/DDBJ databases">
        <title>Genomic Encyclopedia of Archaeal and Bacterial Type Strains, Phase II (KMG-II): from individual species to whole genera.</title>
        <authorList>
            <person name="Goeker M."/>
        </authorList>
    </citation>
    <scope>NUCLEOTIDE SEQUENCE [LARGE SCALE GENOMIC DNA]</scope>
    <source>
        <strain evidence="2 3">DSM 44720</strain>
    </source>
</reference>
<dbReference type="AlphaFoldDB" id="A0A2T0TGM5"/>
<evidence type="ECO:0000313" key="2">
    <source>
        <dbReference type="EMBL" id="PRY44773.1"/>
    </source>
</evidence>
<evidence type="ECO:0000313" key="3">
    <source>
        <dbReference type="Proteomes" id="UP000239494"/>
    </source>
</evidence>
<dbReference type="InterPro" id="IPR037523">
    <property type="entry name" value="VOC_core"/>
</dbReference>
<keyword evidence="2" id="KW-0223">Dioxygenase</keyword>